<evidence type="ECO:0008006" key="4">
    <source>
        <dbReference type="Google" id="ProtNLM"/>
    </source>
</evidence>
<name>A0ABV7B2G9_9GAMM</name>
<proteinExistence type="predicted"/>
<accession>A0ABV7B2G9</accession>
<keyword evidence="1" id="KW-0732">Signal</keyword>
<evidence type="ECO:0000313" key="3">
    <source>
        <dbReference type="Proteomes" id="UP001595386"/>
    </source>
</evidence>
<feature type="signal peptide" evidence="1">
    <location>
        <begin position="1"/>
        <end position="24"/>
    </location>
</feature>
<reference evidence="3" key="1">
    <citation type="journal article" date="2019" name="Int. J. Syst. Evol. Microbiol.">
        <title>The Global Catalogue of Microorganisms (GCM) 10K type strain sequencing project: providing services to taxonomists for standard genome sequencing and annotation.</title>
        <authorList>
            <consortium name="The Broad Institute Genomics Platform"/>
            <consortium name="The Broad Institute Genome Sequencing Center for Infectious Disease"/>
            <person name="Wu L."/>
            <person name="Ma J."/>
        </authorList>
    </citation>
    <scope>NUCLEOTIDE SEQUENCE [LARGE SCALE GENOMIC DNA]</scope>
    <source>
        <strain evidence="3">KCTC 52660</strain>
    </source>
</reference>
<keyword evidence="3" id="KW-1185">Reference proteome</keyword>
<feature type="chain" id="PRO_5046437716" description="DUF3108 domain-containing protein" evidence="1">
    <location>
        <begin position="25"/>
        <end position="218"/>
    </location>
</feature>
<evidence type="ECO:0000313" key="2">
    <source>
        <dbReference type="EMBL" id="MFC2990500.1"/>
    </source>
</evidence>
<dbReference type="EMBL" id="JBHRSQ010000004">
    <property type="protein sequence ID" value="MFC2990500.1"/>
    <property type="molecule type" value="Genomic_DNA"/>
</dbReference>
<organism evidence="2 3">
    <name type="scientific">Halomonas tibetensis</name>
    <dbReference type="NCBI Taxonomy" id="2259590"/>
    <lineage>
        <taxon>Bacteria</taxon>
        <taxon>Pseudomonadati</taxon>
        <taxon>Pseudomonadota</taxon>
        <taxon>Gammaproteobacteria</taxon>
        <taxon>Oceanospirillales</taxon>
        <taxon>Halomonadaceae</taxon>
        <taxon>Halomonas</taxon>
    </lineage>
</organism>
<sequence length="218" mass="24641">MPLMLHRCAALILLLMVSVGSVQAAETRPFDARYRLEVSGWPSTNVEHRLSRDGASWHSKMSAAIAMARGEESSRFLIEENGVRSLQYISGYSLLGLGGDYRLTSDDLATLPDRQATIFDLSRRVLDDGCQEACAIHYQDHRGREEYMEYRVLGPESLSLPVGEFETLAVEVTEPGKPERRMVFRFHPEVPGLILVLDYHRDGERKSRLSLTQLSLME</sequence>
<protein>
    <recommendedName>
        <fullName evidence="4">DUF3108 domain-containing protein</fullName>
    </recommendedName>
</protein>
<evidence type="ECO:0000256" key="1">
    <source>
        <dbReference type="SAM" id="SignalP"/>
    </source>
</evidence>
<dbReference type="Proteomes" id="UP001595386">
    <property type="component" value="Unassembled WGS sequence"/>
</dbReference>
<comment type="caution">
    <text evidence="2">The sequence shown here is derived from an EMBL/GenBank/DDBJ whole genome shotgun (WGS) entry which is preliminary data.</text>
</comment>
<gene>
    <name evidence="2" type="ORF">ACFODV_00455</name>
</gene>
<dbReference type="RefSeq" id="WP_379752983.1">
    <property type="nucleotide sequence ID" value="NZ_JBHRSQ010000004.1"/>
</dbReference>